<dbReference type="AlphaFoldDB" id="A0A060IDZ7"/>
<dbReference type="KEGG" id="rei:IE4771_PB00196"/>
<dbReference type="Proteomes" id="UP000027180">
    <property type="component" value="Plasmid pRetIE4771b"/>
</dbReference>
<evidence type="ECO:0000256" key="1">
    <source>
        <dbReference type="SAM" id="MobiDB-lite"/>
    </source>
</evidence>
<sequence>MPRKEVLVAVCEISASPSAVTESSKQVACLSAHRLRFTMFRCAVRAWRVLFVGPQTFLSSFRQKEGPRVDTRTRRTSNTVTRAGFVFRRNLAGGRPTKFVTAQTQIEMRSGAANTAPDRRRGKKASQFIMPA</sequence>
<organism evidence="2 3">
    <name type="scientific">Rhizobium etli bv. mimosae str. IE4771</name>
    <dbReference type="NCBI Taxonomy" id="1432050"/>
    <lineage>
        <taxon>Bacteria</taxon>
        <taxon>Pseudomonadati</taxon>
        <taxon>Pseudomonadota</taxon>
        <taxon>Alphaproteobacteria</taxon>
        <taxon>Hyphomicrobiales</taxon>
        <taxon>Rhizobiaceae</taxon>
        <taxon>Rhizobium/Agrobacterium group</taxon>
        <taxon>Rhizobium</taxon>
    </lineage>
</organism>
<keyword evidence="2" id="KW-0614">Plasmid</keyword>
<dbReference type="EMBL" id="CP006988">
    <property type="protein sequence ID" value="AIC29926.1"/>
    <property type="molecule type" value="Genomic_DNA"/>
</dbReference>
<accession>A0A060IDZ7</accession>
<gene>
    <name evidence="2" type="ORF">IE4771_PB00196</name>
</gene>
<dbReference type="HOGENOM" id="CLU_1915382_0_0_5"/>
<geneLocation type="plasmid" evidence="2 3">
    <name>pRetIE4771b</name>
</geneLocation>
<protein>
    <submittedName>
        <fullName evidence="2">Uncharacterized protein</fullName>
    </submittedName>
</protein>
<proteinExistence type="predicted"/>
<reference evidence="2 3" key="1">
    <citation type="submission" date="2013-12" db="EMBL/GenBank/DDBJ databases">
        <title>Complete genome sequence of Rhizobium etli bv. mimosae IE4771.</title>
        <authorList>
            <person name="Bustos P."/>
            <person name="Santamaria R.I."/>
            <person name="Lozano L."/>
            <person name="Ormeno-Orrillo E."/>
            <person name="Rogel M.A."/>
            <person name="Romero D."/>
            <person name="Cevallos M.A."/>
            <person name="Martinez-Romero E."/>
            <person name="Gonzalez V."/>
        </authorList>
    </citation>
    <scope>NUCLEOTIDE SEQUENCE [LARGE SCALE GENOMIC DNA]</scope>
    <source>
        <strain evidence="2 3">IE4771</strain>
        <plasmid evidence="3">Plasmid pRetIE4771b</plasmid>
    </source>
</reference>
<evidence type="ECO:0000313" key="2">
    <source>
        <dbReference type="EMBL" id="AIC29926.1"/>
    </source>
</evidence>
<evidence type="ECO:0000313" key="3">
    <source>
        <dbReference type="Proteomes" id="UP000027180"/>
    </source>
</evidence>
<feature type="region of interest" description="Disordered" evidence="1">
    <location>
        <begin position="110"/>
        <end position="132"/>
    </location>
</feature>
<name>A0A060IDZ7_RHIET</name>